<keyword evidence="6" id="KW-0012">Acyltransferase</keyword>
<evidence type="ECO:0000256" key="5">
    <source>
        <dbReference type="ARBA" id="ARBA00023136"/>
    </source>
</evidence>
<keyword evidence="9" id="KW-1185">Reference proteome</keyword>
<dbReference type="Proteomes" id="UP000237684">
    <property type="component" value="Unassembled WGS sequence"/>
</dbReference>
<dbReference type="PANTHER" id="PTHR30606">
    <property type="entry name" value="LIPID A BIOSYNTHESIS LAUROYL ACYLTRANSFERASE"/>
    <property type="match status" value="1"/>
</dbReference>
<keyword evidence="4 8" id="KW-0808">Transferase</keyword>
<dbReference type="InParanoid" id="A0A2S8SSG8"/>
<keyword evidence="3" id="KW-0997">Cell inner membrane</keyword>
<dbReference type="CDD" id="cd07984">
    <property type="entry name" value="LPLAT_LABLAT-like"/>
    <property type="match status" value="1"/>
</dbReference>
<evidence type="ECO:0000313" key="9">
    <source>
        <dbReference type="Proteomes" id="UP000237684"/>
    </source>
</evidence>
<dbReference type="InterPro" id="IPR004960">
    <property type="entry name" value="LipA_acyltrans"/>
</dbReference>
<evidence type="ECO:0000256" key="7">
    <source>
        <dbReference type="SAM" id="MobiDB-lite"/>
    </source>
</evidence>
<name>A0A2S8SSG8_9BACT</name>
<dbReference type="GO" id="GO:0005886">
    <property type="term" value="C:plasma membrane"/>
    <property type="evidence" value="ECO:0007669"/>
    <property type="project" value="UniProtKB-SubCell"/>
</dbReference>
<evidence type="ECO:0000256" key="3">
    <source>
        <dbReference type="ARBA" id="ARBA00022519"/>
    </source>
</evidence>
<accession>A0A2S8SSG8</accession>
<dbReference type="Pfam" id="PF03279">
    <property type="entry name" value="Lip_A_acyltrans"/>
    <property type="match status" value="1"/>
</dbReference>
<feature type="compositionally biased region" description="Polar residues" evidence="7">
    <location>
        <begin position="303"/>
        <end position="322"/>
    </location>
</feature>
<evidence type="ECO:0000256" key="4">
    <source>
        <dbReference type="ARBA" id="ARBA00022679"/>
    </source>
</evidence>
<protein>
    <submittedName>
        <fullName evidence="8">KDO2-lipid IV(A) lauroyltransferase</fullName>
    </submittedName>
</protein>
<comment type="subcellular location">
    <subcellularLocation>
        <location evidence="1">Cell inner membrane</location>
    </subcellularLocation>
</comment>
<evidence type="ECO:0000256" key="2">
    <source>
        <dbReference type="ARBA" id="ARBA00022475"/>
    </source>
</evidence>
<organism evidence="8 9">
    <name type="scientific">Abditibacterium utsteinense</name>
    <dbReference type="NCBI Taxonomy" id="1960156"/>
    <lineage>
        <taxon>Bacteria</taxon>
        <taxon>Pseudomonadati</taxon>
        <taxon>Abditibacteriota</taxon>
        <taxon>Abditibacteriia</taxon>
        <taxon>Abditibacteriales</taxon>
        <taxon>Abditibacteriaceae</taxon>
        <taxon>Abditibacterium</taxon>
    </lineage>
</organism>
<dbReference type="GO" id="GO:0009247">
    <property type="term" value="P:glycolipid biosynthetic process"/>
    <property type="evidence" value="ECO:0007669"/>
    <property type="project" value="UniProtKB-ARBA"/>
</dbReference>
<keyword evidence="5" id="KW-0472">Membrane</keyword>
<dbReference type="RefSeq" id="WP_105483839.1">
    <property type="nucleotide sequence ID" value="NZ_NIGF01000009.1"/>
</dbReference>
<reference evidence="8 9" key="1">
    <citation type="journal article" date="2018" name="Syst. Appl. Microbiol.">
        <title>Abditibacterium utsteinense sp. nov., the first cultivated member of candidate phylum FBP, isolated from ice-free Antarctic soil samples.</title>
        <authorList>
            <person name="Tahon G."/>
            <person name="Tytgat B."/>
            <person name="Lebbe L."/>
            <person name="Carlier A."/>
            <person name="Willems A."/>
        </authorList>
    </citation>
    <scope>NUCLEOTIDE SEQUENCE [LARGE SCALE GENOMIC DNA]</scope>
    <source>
        <strain evidence="8 9">LMG 29911</strain>
    </source>
</reference>
<feature type="region of interest" description="Disordered" evidence="7">
    <location>
        <begin position="300"/>
        <end position="322"/>
    </location>
</feature>
<dbReference type="GO" id="GO:0016746">
    <property type="term" value="F:acyltransferase activity"/>
    <property type="evidence" value="ECO:0007669"/>
    <property type="project" value="UniProtKB-KW"/>
</dbReference>
<comment type="caution">
    <text evidence="8">The sequence shown here is derived from an EMBL/GenBank/DDBJ whole genome shotgun (WGS) entry which is preliminary data.</text>
</comment>
<dbReference type="AlphaFoldDB" id="A0A2S8SSG8"/>
<evidence type="ECO:0000256" key="6">
    <source>
        <dbReference type="ARBA" id="ARBA00023315"/>
    </source>
</evidence>
<dbReference type="OrthoDB" id="9801955at2"/>
<gene>
    <name evidence="8" type="ORF">B1R32_10918</name>
</gene>
<evidence type="ECO:0000313" key="8">
    <source>
        <dbReference type="EMBL" id="PQV63679.1"/>
    </source>
</evidence>
<dbReference type="PANTHER" id="PTHR30606:SF10">
    <property type="entry name" value="PHOSPHATIDYLINOSITOL MANNOSIDE ACYLTRANSFERASE"/>
    <property type="match status" value="1"/>
</dbReference>
<keyword evidence="2" id="KW-1003">Cell membrane</keyword>
<dbReference type="EMBL" id="NIGF01000009">
    <property type="protein sequence ID" value="PQV63679.1"/>
    <property type="molecule type" value="Genomic_DNA"/>
</dbReference>
<sequence length="322" mass="36362">MSNLKQKRTQIEKRVIGRMGRSLERAPWSTCRRVGSFFGLAFYYGQSSRREIAQSNLRLIFPDLSEREVQQLARRSAQNFGMSFCEFLHMRTASKAEIRNYCEWDGLERIQDEFAGGHGVILPTAHFGAWEVMGARAAQDFPLTVVVRLTSNKSLRAHIERVRAAIHVGMIHKNEPARVSMKILHANQSLAIFADQHAGADGLLLPVFGIPTRVHSSPARLALATRAPIIPTFGVRRTPWLGDGRVVITPSPALYLDKSADRESEVLRGTNYVTAQTEAIIRAHPDQWLWMHRRWREGDRQVSTKNEVSQNEKSANSVEVSP</sequence>
<proteinExistence type="predicted"/>
<evidence type="ECO:0000256" key="1">
    <source>
        <dbReference type="ARBA" id="ARBA00004533"/>
    </source>
</evidence>